<protein>
    <recommendedName>
        <fullName evidence="1">OCRL-1/2 ASH domain-containing protein</fullName>
    </recommendedName>
</protein>
<proteinExistence type="predicted"/>
<accession>A0AAD4M7V8</accession>
<evidence type="ECO:0000313" key="3">
    <source>
        <dbReference type="Proteomes" id="UP001203297"/>
    </source>
</evidence>
<gene>
    <name evidence="2" type="ORF">B0F90DRAFT_1156055</name>
</gene>
<dbReference type="InterPro" id="IPR048869">
    <property type="entry name" value="OCRL-1_2_ASH"/>
</dbReference>
<organism evidence="2 3">
    <name type="scientific">Multifurca ochricompacta</name>
    <dbReference type="NCBI Taxonomy" id="376703"/>
    <lineage>
        <taxon>Eukaryota</taxon>
        <taxon>Fungi</taxon>
        <taxon>Dikarya</taxon>
        <taxon>Basidiomycota</taxon>
        <taxon>Agaricomycotina</taxon>
        <taxon>Agaricomycetes</taxon>
        <taxon>Russulales</taxon>
        <taxon>Russulaceae</taxon>
        <taxon>Multifurca</taxon>
    </lineage>
</organism>
<keyword evidence="3" id="KW-1185">Reference proteome</keyword>
<name>A0AAD4M7V8_9AGAM</name>
<dbReference type="AlphaFoldDB" id="A0AAD4M7V8"/>
<dbReference type="InterPro" id="IPR013783">
    <property type="entry name" value="Ig-like_fold"/>
</dbReference>
<sequence>MTGFLLPGEEKTLQLTIFVSRTTAAPLNMRIQTLFTLLIIHTTLGQDLFISLNGEYEPSCFGTSLSVLARLPGPIRELKGTEELLPETQARNSSREFMTLMGWLMSHDVETVVRP</sequence>
<dbReference type="EMBL" id="WTXG01000006">
    <property type="protein sequence ID" value="KAI0305103.1"/>
    <property type="molecule type" value="Genomic_DNA"/>
</dbReference>
<evidence type="ECO:0000259" key="1">
    <source>
        <dbReference type="Pfam" id="PF21310"/>
    </source>
</evidence>
<dbReference type="Gene3D" id="2.60.40.10">
    <property type="entry name" value="Immunoglobulins"/>
    <property type="match status" value="1"/>
</dbReference>
<reference evidence="2" key="1">
    <citation type="journal article" date="2022" name="New Phytol.">
        <title>Evolutionary transition to the ectomycorrhizal habit in the genomes of a hyperdiverse lineage of mushroom-forming fungi.</title>
        <authorList>
            <person name="Looney B."/>
            <person name="Miyauchi S."/>
            <person name="Morin E."/>
            <person name="Drula E."/>
            <person name="Courty P.E."/>
            <person name="Kohler A."/>
            <person name="Kuo A."/>
            <person name="LaButti K."/>
            <person name="Pangilinan J."/>
            <person name="Lipzen A."/>
            <person name="Riley R."/>
            <person name="Andreopoulos W."/>
            <person name="He G."/>
            <person name="Johnson J."/>
            <person name="Nolan M."/>
            <person name="Tritt A."/>
            <person name="Barry K.W."/>
            <person name="Grigoriev I.V."/>
            <person name="Nagy L.G."/>
            <person name="Hibbett D."/>
            <person name="Henrissat B."/>
            <person name="Matheny P.B."/>
            <person name="Labbe J."/>
            <person name="Martin F.M."/>
        </authorList>
    </citation>
    <scope>NUCLEOTIDE SEQUENCE</scope>
    <source>
        <strain evidence="2">BPL690</strain>
    </source>
</reference>
<evidence type="ECO:0000313" key="2">
    <source>
        <dbReference type="EMBL" id="KAI0305103.1"/>
    </source>
</evidence>
<dbReference type="Proteomes" id="UP001203297">
    <property type="component" value="Unassembled WGS sequence"/>
</dbReference>
<comment type="caution">
    <text evidence="2">The sequence shown here is derived from an EMBL/GenBank/DDBJ whole genome shotgun (WGS) entry which is preliminary data.</text>
</comment>
<feature type="domain" description="OCRL-1/2 ASH" evidence="1">
    <location>
        <begin position="2"/>
        <end position="56"/>
    </location>
</feature>
<dbReference type="Pfam" id="PF21310">
    <property type="entry name" value="OCRL-like_ASH"/>
    <property type="match status" value="1"/>
</dbReference>